<dbReference type="PANTHER" id="PTHR11941">
    <property type="entry name" value="ENOYL-COA HYDRATASE-RELATED"/>
    <property type="match status" value="1"/>
</dbReference>
<keyword evidence="3" id="KW-0443">Lipid metabolism</keyword>
<accession>A0A9W4WP00</accession>
<evidence type="ECO:0000313" key="6">
    <source>
        <dbReference type="EMBL" id="CAI2168033.1"/>
    </source>
</evidence>
<comment type="catalytic activity">
    <reaction evidence="2">
        <text>a (3E)-enoyl-CoA = a 4-saturated (2E)-enoyl-CoA</text>
        <dbReference type="Rhea" id="RHEA:45228"/>
        <dbReference type="ChEBI" id="CHEBI:58521"/>
        <dbReference type="ChEBI" id="CHEBI:85097"/>
        <dbReference type="EC" id="5.3.3.8"/>
    </reaction>
</comment>
<feature type="domain" description="RRM" evidence="5">
    <location>
        <begin position="419"/>
        <end position="514"/>
    </location>
</feature>
<dbReference type="InterPro" id="IPR012677">
    <property type="entry name" value="Nucleotide-bd_a/b_plait_sf"/>
</dbReference>
<dbReference type="Proteomes" id="UP001153678">
    <property type="component" value="Unassembled WGS sequence"/>
</dbReference>
<dbReference type="InterPro" id="IPR000504">
    <property type="entry name" value="RRM_dom"/>
</dbReference>
<dbReference type="Pfam" id="PF00378">
    <property type="entry name" value="ECH_1"/>
    <property type="match status" value="1"/>
</dbReference>
<evidence type="ECO:0000259" key="5">
    <source>
        <dbReference type="PROSITE" id="PS50102"/>
    </source>
</evidence>
<dbReference type="AlphaFoldDB" id="A0A9W4WP00"/>
<dbReference type="InterPro" id="IPR029045">
    <property type="entry name" value="ClpP/crotonase-like_dom_sf"/>
</dbReference>
<dbReference type="InterPro" id="IPR001753">
    <property type="entry name" value="Enoyl-CoA_hydra/iso"/>
</dbReference>
<keyword evidence="4" id="KW-0694">RNA-binding</keyword>
<evidence type="ECO:0000313" key="7">
    <source>
        <dbReference type="Proteomes" id="UP001153678"/>
    </source>
</evidence>
<dbReference type="GO" id="GO:0003723">
    <property type="term" value="F:RNA binding"/>
    <property type="evidence" value="ECO:0007669"/>
    <property type="project" value="UniProtKB-UniRule"/>
</dbReference>
<dbReference type="SMART" id="SM00360">
    <property type="entry name" value="RRM"/>
    <property type="match status" value="1"/>
</dbReference>
<reference evidence="6" key="1">
    <citation type="submission" date="2022-08" db="EMBL/GenBank/DDBJ databases">
        <authorList>
            <person name="Kallberg Y."/>
            <person name="Tangrot J."/>
            <person name="Rosling A."/>
        </authorList>
    </citation>
    <scope>NUCLEOTIDE SEQUENCE</scope>
    <source>
        <strain evidence="6">Wild A</strain>
    </source>
</reference>
<protein>
    <submittedName>
        <fullName evidence="6">2182_t:CDS:1</fullName>
    </submittedName>
</protein>
<dbReference type="PROSITE" id="PS50102">
    <property type="entry name" value="RRM"/>
    <property type="match status" value="1"/>
</dbReference>
<dbReference type="Pfam" id="PF00076">
    <property type="entry name" value="RRM_1"/>
    <property type="match status" value="1"/>
</dbReference>
<dbReference type="InterPro" id="IPR035979">
    <property type="entry name" value="RBD_domain_sf"/>
</dbReference>
<dbReference type="OrthoDB" id="1696280at2759"/>
<dbReference type="GO" id="GO:0004165">
    <property type="term" value="F:delta(3)-delta(2)-enoyl-CoA isomerase activity"/>
    <property type="evidence" value="ECO:0007669"/>
    <property type="project" value="UniProtKB-EC"/>
</dbReference>
<dbReference type="EMBL" id="CAMKVN010000447">
    <property type="protein sequence ID" value="CAI2168033.1"/>
    <property type="molecule type" value="Genomic_DNA"/>
</dbReference>
<dbReference type="CDD" id="cd00590">
    <property type="entry name" value="RRM_SF"/>
    <property type="match status" value="1"/>
</dbReference>
<sequence length="586" mass="66422">MVFYHRLSIFYQKNLLKLPLLPIKFKSRIVPSQRFYSAESSDKTHRIPNMSIKSAFPDTSNPMVTLAREGPLFIMTMKTGENRFTTKFVEALFGALDEIEKVREENDSEPAALITTGEGKFFSNGLDLEHAISVPGFFDDYYLKLLTRVLTFPIPTVAAINGHAFAGGFMFALAHDYRVMRSDRGFLCMNEVDIPSPLHPGMAAIVRIKMTPKTYRDCILQAHKFTSTEALEQGLVEIIATENEVLEKAKGLGLKWSGKAKAGAIYGSLKQEMYVEGIKHMNLKNWSSSAHDDIESSSALGIRYTISLLHMGEFETNMGHRRCSGCDLLKLQIELKDTIIKSKDEKIALLQEALIKSQRELILTLREDPKQSIMSGRSLSEQNNDGRGKSKLELVYIENDCDPTTEWVHSNQANTLEEYRIYIGSIKSDISKVNLKQALEEQFGRILRLDLVTSKNIAFVTFESYENYNAAVNQGNIYVDGCSCTIQAALYYTKEKVENFQLHSKDINLAKTHLLALSQIEKHKEYTGSSEITLKDDVLLKEYLNYCDKNLDLPVRIYLHYGRKRHTKNLDHQNINGQLISPDLGI</sequence>
<dbReference type="Gene3D" id="3.90.226.10">
    <property type="entry name" value="2-enoyl-CoA Hydratase, Chain A, domain 1"/>
    <property type="match status" value="1"/>
</dbReference>
<keyword evidence="7" id="KW-1185">Reference proteome</keyword>
<evidence type="ECO:0000256" key="2">
    <source>
        <dbReference type="ARBA" id="ARBA00000765"/>
    </source>
</evidence>
<dbReference type="FunFam" id="3.90.226.10:FF:000049">
    <property type="entry name" value="Enoyl-CoA delta isomerase 3"/>
    <property type="match status" value="1"/>
</dbReference>
<proteinExistence type="predicted"/>
<evidence type="ECO:0000256" key="3">
    <source>
        <dbReference type="ARBA" id="ARBA00023098"/>
    </source>
</evidence>
<dbReference type="CDD" id="cd06558">
    <property type="entry name" value="crotonase-like"/>
    <property type="match status" value="1"/>
</dbReference>
<comment type="catalytic activity">
    <reaction evidence="1">
        <text>a (3Z)-enoyl-CoA = a 4-saturated (2E)-enoyl-CoA</text>
        <dbReference type="Rhea" id="RHEA:45900"/>
        <dbReference type="ChEBI" id="CHEBI:85097"/>
        <dbReference type="ChEBI" id="CHEBI:85489"/>
        <dbReference type="EC" id="5.3.3.8"/>
    </reaction>
</comment>
<dbReference type="GO" id="GO:0005777">
    <property type="term" value="C:peroxisome"/>
    <property type="evidence" value="ECO:0007669"/>
    <property type="project" value="TreeGrafter"/>
</dbReference>
<dbReference type="PANTHER" id="PTHR11941:SF75">
    <property type="entry name" value="ENOYL-COA HYDRATASE_ISOMERASE FAMILY PROTEIN"/>
    <property type="match status" value="1"/>
</dbReference>
<dbReference type="SUPFAM" id="SSF54928">
    <property type="entry name" value="RNA-binding domain, RBD"/>
    <property type="match status" value="1"/>
</dbReference>
<dbReference type="SUPFAM" id="SSF52096">
    <property type="entry name" value="ClpP/crotonase"/>
    <property type="match status" value="1"/>
</dbReference>
<name>A0A9W4WP00_9GLOM</name>
<evidence type="ECO:0000256" key="4">
    <source>
        <dbReference type="PROSITE-ProRule" id="PRU00176"/>
    </source>
</evidence>
<comment type="caution">
    <text evidence="6">The sequence shown here is derived from an EMBL/GenBank/DDBJ whole genome shotgun (WGS) entry which is preliminary data.</text>
</comment>
<dbReference type="Gene3D" id="3.30.70.330">
    <property type="match status" value="1"/>
</dbReference>
<gene>
    <name evidence="6" type="ORF">FWILDA_LOCUS3380</name>
</gene>
<organism evidence="6 7">
    <name type="scientific">Funneliformis geosporum</name>
    <dbReference type="NCBI Taxonomy" id="1117311"/>
    <lineage>
        <taxon>Eukaryota</taxon>
        <taxon>Fungi</taxon>
        <taxon>Fungi incertae sedis</taxon>
        <taxon>Mucoromycota</taxon>
        <taxon>Glomeromycotina</taxon>
        <taxon>Glomeromycetes</taxon>
        <taxon>Glomerales</taxon>
        <taxon>Glomeraceae</taxon>
        <taxon>Funneliformis</taxon>
    </lineage>
</organism>
<dbReference type="GO" id="GO:0006635">
    <property type="term" value="P:fatty acid beta-oxidation"/>
    <property type="evidence" value="ECO:0007669"/>
    <property type="project" value="TreeGrafter"/>
</dbReference>
<evidence type="ECO:0000256" key="1">
    <source>
        <dbReference type="ARBA" id="ARBA00000452"/>
    </source>
</evidence>